<dbReference type="AlphaFoldDB" id="A0A0D1CK29"/>
<dbReference type="EMBL" id="JYFE01000060">
    <property type="protein sequence ID" value="KIT15102.1"/>
    <property type="molecule type" value="Genomic_DNA"/>
</dbReference>
<organism evidence="1 2">
    <name type="scientific">Jannaschia aquimarina</name>
    <dbReference type="NCBI Taxonomy" id="935700"/>
    <lineage>
        <taxon>Bacteria</taxon>
        <taxon>Pseudomonadati</taxon>
        <taxon>Pseudomonadota</taxon>
        <taxon>Alphaproteobacteria</taxon>
        <taxon>Rhodobacterales</taxon>
        <taxon>Roseobacteraceae</taxon>
        <taxon>Jannaschia</taxon>
    </lineage>
</organism>
<dbReference type="Pfam" id="PF13704">
    <property type="entry name" value="Glyco_tranf_2_4"/>
    <property type="match status" value="1"/>
</dbReference>
<dbReference type="RefSeq" id="WP_043920162.1">
    <property type="nucleotide sequence ID" value="NZ_FZPF01000001.1"/>
</dbReference>
<dbReference type="OrthoDB" id="3010234at2"/>
<dbReference type="PATRIC" id="fig|935700.4.peg.3539"/>
<dbReference type="SUPFAM" id="SSF53448">
    <property type="entry name" value="Nucleotide-diphospho-sugar transferases"/>
    <property type="match status" value="1"/>
</dbReference>
<protein>
    <recommendedName>
        <fullName evidence="3">Glycosyl transferase family 2</fullName>
    </recommendedName>
</protein>
<keyword evidence="2" id="KW-1185">Reference proteome</keyword>
<evidence type="ECO:0000313" key="1">
    <source>
        <dbReference type="EMBL" id="KIT15102.1"/>
    </source>
</evidence>
<dbReference type="InterPro" id="IPR029044">
    <property type="entry name" value="Nucleotide-diphossugar_trans"/>
</dbReference>
<dbReference type="STRING" id="935700.jaqu_34290"/>
<dbReference type="Proteomes" id="UP000032232">
    <property type="component" value="Unassembled WGS sequence"/>
</dbReference>
<comment type="caution">
    <text evidence="1">The sequence shown here is derived from an EMBL/GenBank/DDBJ whole genome shotgun (WGS) entry which is preliminary data.</text>
</comment>
<evidence type="ECO:0008006" key="3">
    <source>
        <dbReference type="Google" id="ProtNLM"/>
    </source>
</evidence>
<sequence length="338" mass="38802">MTQGPVAAYKLRLRRQRLRLRAWRKRGEIMAVSDRTSAIRPDAILCFATVRNEASRLPYWLSHHRKLGVDHFLIVDNESDDDTPDLLGGADDVSLWTTPHSYKAARFGMDWLTLLQMRHAHRHWCLTLDADELWIHPHHTSRDLKALTWELDRRGQDAMGALMLDLYPGGPLDAALYGTGDDPVATLPWFDSGNYVWLRQEKLQNLWVQGGPRARAFFATEPRRAPTLSKLPLVRWNRSYAYVSSTHSILPRDLNLMFDGMAGRYMTGILLHSKFLPEIVQKSAIEKTRGEHFENSALYGRYYDSVAAAPTLWCDRSTRMTGWQQLEGLGLMTRAGWE</sequence>
<proteinExistence type="predicted"/>
<name>A0A0D1CK29_9RHOB</name>
<accession>A0A0D1CK29</accession>
<gene>
    <name evidence="1" type="ORF">jaqu_34290</name>
</gene>
<evidence type="ECO:0000313" key="2">
    <source>
        <dbReference type="Proteomes" id="UP000032232"/>
    </source>
</evidence>
<reference evidence="1 2" key="1">
    <citation type="submission" date="2015-02" db="EMBL/GenBank/DDBJ databases">
        <title>Genome Sequence of Jannaschia aquimarina DSM28248, a member of the Roseobacter clade.</title>
        <authorList>
            <person name="Voget S."/>
            <person name="Daniel R."/>
        </authorList>
    </citation>
    <scope>NUCLEOTIDE SEQUENCE [LARGE SCALE GENOMIC DNA]</scope>
    <source>
        <strain evidence="1 2">GSW-M26</strain>
    </source>
</reference>